<feature type="transmembrane region" description="Helical" evidence="1">
    <location>
        <begin position="42"/>
        <end position="64"/>
    </location>
</feature>
<evidence type="ECO:0000256" key="1">
    <source>
        <dbReference type="SAM" id="Phobius"/>
    </source>
</evidence>
<gene>
    <name evidence="2" type="ORF">H8710_04150</name>
</gene>
<dbReference type="RefSeq" id="WP_249294161.1">
    <property type="nucleotide sequence ID" value="NZ_JACRSV010000001.1"/>
</dbReference>
<accession>A0A926I274</accession>
<dbReference type="EMBL" id="JACRSV010000001">
    <property type="protein sequence ID" value="MBC8559258.1"/>
    <property type="molecule type" value="Genomic_DNA"/>
</dbReference>
<feature type="transmembrane region" description="Helical" evidence="1">
    <location>
        <begin position="76"/>
        <end position="95"/>
    </location>
</feature>
<dbReference type="AlphaFoldDB" id="A0A926I274"/>
<evidence type="ECO:0000313" key="2">
    <source>
        <dbReference type="EMBL" id="MBC8559258.1"/>
    </source>
</evidence>
<sequence>MVSAFFPMKKLLPVTPVVLFFLLSFFPFCKVTALLFGFDFCLYSDFAFAVVTAGLSCVLTGMLFHQNAALCPNGEIFAALTLPVFLVNLMCFVAIGSNFLILLLIFLPCICSLALFIRFARPVGLAVTAALLAFVLAMLTFLLFVFIAIFSEFGRNTIVKTSLSPHGYHLAQVIESDQGALGGNTLVTVEHRERDLFGLAGRFVKNPVRVYLGEWGEADDMSIYWTDEYTLCINGVSHRITG</sequence>
<feature type="transmembrane region" description="Helical" evidence="1">
    <location>
        <begin position="12"/>
        <end position="36"/>
    </location>
</feature>
<keyword evidence="1" id="KW-1133">Transmembrane helix</keyword>
<proteinExistence type="predicted"/>
<keyword evidence="1" id="KW-0472">Membrane</keyword>
<keyword evidence="3" id="KW-1185">Reference proteome</keyword>
<feature type="transmembrane region" description="Helical" evidence="1">
    <location>
        <begin position="127"/>
        <end position="150"/>
    </location>
</feature>
<evidence type="ECO:0000313" key="3">
    <source>
        <dbReference type="Proteomes" id="UP000610760"/>
    </source>
</evidence>
<name>A0A926I274_9FIRM</name>
<protein>
    <submittedName>
        <fullName evidence="2">Uncharacterized protein</fullName>
    </submittedName>
</protein>
<keyword evidence="1" id="KW-0812">Transmembrane</keyword>
<feature type="transmembrane region" description="Helical" evidence="1">
    <location>
        <begin position="101"/>
        <end position="120"/>
    </location>
</feature>
<organism evidence="2 3">
    <name type="scientific">Fumia xinanensis</name>
    <dbReference type="NCBI Taxonomy" id="2763659"/>
    <lineage>
        <taxon>Bacteria</taxon>
        <taxon>Bacillati</taxon>
        <taxon>Bacillota</taxon>
        <taxon>Clostridia</taxon>
        <taxon>Eubacteriales</taxon>
        <taxon>Oscillospiraceae</taxon>
        <taxon>Fumia</taxon>
    </lineage>
</organism>
<dbReference type="Proteomes" id="UP000610760">
    <property type="component" value="Unassembled WGS sequence"/>
</dbReference>
<reference evidence="2" key="1">
    <citation type="submission" date="2020-08" db="EMBL/GenBank/DDBJ databases">
        <title>Genome public.</title>
        <authorList>
            <person name="Liu C."/>
            <person name="Sun Q."/>
        </authorList>
    </citation>
    <scope>NUCLEOTIDE SEQUENCE</scope>
    <source>
        <strain evidence="2">NSJ-33</strain>
    </source>
</reference>
<comment type="caution">
    <text evidence="2">The sequence shown here is derived from an EMBL/GenBank/DDBJ whole genome shotgun (WGS) entry which is preliminary data.</text>
</comment>